<dbReference type="InterPro" id="IPR051393">
    <property type="entry name" value="ABC_transporter_permease"/>
</dbReference>
<comment type="similarity">
    <text evidence="7">Belongs to the binding-protein-dependent transport system permease family.</text>
</comment>
<evidence type="ECO:0000256" key="6">
    <source>
        <dbReference type="ARBA" id="ARBA00023136"/>
    </source>
</evidence>
<dbReference type="EMBL" id="CP097218">
    <property type="protein sequence ID" value="UQN29011.1"/>
    <property type="molecule type" value="Genomic_DNA"/>
</dbReference>
<feature type="transmembrane region" description="Helical" evidence="7">
    <location>
        <begin position="295"/>
        <end position="315"/>
    </location>
</feature>
<reference evidence="10" key="1">
    <citation type="submission" date="2022-05" db="EMBL/GenBank/DDBJ databases">
        <title>Genomic analysis of Brachybacterium sp. CBA3104.</title>
        <authorList>
            <person name="Roh S.W."/>
            <person name="Kim Y.B."/>
            <person name="Kim Y."/>
        </authorList>
    </citation>
    <scope>NUCLEOTIDE SEQUENCE</scope>
    <source>
        <strain evidence="10">CBA3104</strain>
    </source>
</reference>
<dbReference type="RefSeq" id="WP_249478173.1">
    <property type="nucleotide sequence ID" value="NZ_CP097218.1"/>
</dbReference>
<evidence type="ECO:0000256" key="8">
    <source>
        <dbReference type="SAM" id="MobiDB-lite"/>
    </source>
</evidence>
<evidence type="ECO:0000256" key="1">
    <source>
        <dbReference type="ARBA" id="ARBA00004651"/>
    </source>
</evidence>
<gene>
    <name evidence="10" type="ORF">M4486_15465</name>
</gene>
<evidence type="ECO:0000256" key="2">
    <source>
        <dbReference type="ARBA" id="ARBA00022448"/>
    </source>
</evidence>
<dbReference type="PANTHER" id="PTHR30193">
    <property type="entry name" value="ABC TRANSPORTER PERMEASE PROTEIN"/>
    <property type="match status" value="1"/>
</dbReference>
<evidence type="ECO:0000313" key="10">
    <source>
        <dbReference type="EMBL" id="UQN29011.1"/>
    </source>
</evidence>
<dbReference type="CDD" id="cd06261">
    <property type="entry name" value="TM_PBP2"/>
    <property type="match status" value="1"/>
</dbReference>
<evidence type="ECO:0000256" key="4">
    <source>
        <dbReference type="ARBA" id="ARBA00022692"/>
    </source>
</evidence>
<dbReference type="SUPFAM" id="SSF161098">
    <property type="entry name" value="MetI-like"/>
    <property type="match status" value="1"/>
</dbReference>
<evidence type="ECO:0000256" key="5">
    <source>
        <dbReference type="ARBA" id="ARBA00022989"/>
    </source>
</evidence>
<dbReference type="Proteomes" id="UP001055868">
    <property type="component" value="Chromosome"/>
</dbReference>
<name>A0ABY4N4G2_9MICO</name>
<keyword evidence="6 7" id="KW-0472">Membrane</keyword>
<dbReference type="Gene3D" id="1.10.3720.10">
    <property type="entry name" value="MetI-like"/>
    <property type="match status" value="1"/>
</dbReference>
<feature type="transmembrane region" description="Helical" evidence="7">
    <location>
        <begin position="189"/>
        <end position="212"/>
    </location>
</feature>
<feature type="compositionally biased region" description="Polar residues" evidence="8">
    <location>
        <begin position="1"/>
        <end position="10"/>
    </location>
</feature>
<evidence type="ECO:0000256" key="7">
    <source>
        <dbReference type="RuleBase" id="RU363032"/>
    </source>
</evidence>
<dbReference type="PROSITE" id="PS50928">
    <property type="entry name" value="ABC_TM1"/>
    <property type="match status" value="1"/>
</dbReference>
<proteinExistence type="inferred from homology"/>
<evidence type="ECO:0000313" key="11">
    <source>
        <dbReference type="Proteomes" id="UP001055868"/>
    </source>
</evidence>
<dbReference type="InterPro" id="IPR000515">
    <property type="entry name" value="MetI-like"/>
</dbReference>
<keyword evidence="5 7" id="KW-1133">Transmembrane helix</keyword>
<evidence type="ECO:0000256" key="3">
    <source>
        <dbReference type="ARBA" id="ARBA00022475"/>
    </source>
</evidence>
<organism evidence="10 11">
    <name type="scientific">Brachybacterium kimchii</name>
    <dbReference type="NCBI Taxonomy" id="2942909"/>
    <lineage>
        <taxon>Bacteria</taxon>
        <taxon>Bacillati</taxon>
        <taxon>Actinomycetota</taxon>
        <taxon>Actinomycetes</taxon>
        <taxon>Micrococcales</taxon>
        <taxon>Dermabacteraceae</taxon>
        <taxon>Brachybacterium</taxon>
    </lineage>
</organism>
<keyword evidence="4 7" id="KW-0812">Transmembrane</keyword>
<dbReference type="PANTHER" id="PTHR30193:SF41">
    <property type="entry name" value="DIACETYLCHITOBIOSE UPTAKE SYSTEM PERMEASE PROTEIN NGCF"/>
    <property type="match status" value="1"/>
</dbReference>
<comment type="subcellular location">
    <subcellularLocation>
        <location evidence="1 7">Cell membrane</location>
        <topology evidence="1 7">Multi-pass membrane protein</topology>
    </subcellularLocation>
</comment>
<accession>A0ABY4N4G2</accession>
<keyword evidence="2 7" id="KW-0813">Transport</keyword>
<feature type="region of interest" description="Disordered" evidence="8">
    <location>
        <begin position="1"/>
        <end position="38"/>
    </location>
</feature>
<feature type="domain" description="ABC transmembrane type-1" evidence="9">
    <location>
        <begin position="103"/>
        <end position="316"/>
    </location>
</feature>
<feature type="transmembrane region" description="Helical" evidence="7">
    <location>
        <begin position="44"/>
        <end position="68"/>
    </location>
</feature>
<feature type="transmembrane region" description="Helical" evidence="7">
    <location>
        <begin position="109"/>
        <end position="128"/>
    </location>
</feature>
<feature type="transmembrane region" description="Helical" evidence="7">
    <location>
        <begin position="243"/>
        <end position="263"/>
    </location>
</feature>
<sequence length="330" mass="35753">MTSATTTPNVPSAPNSPAAASAAAPARRAGRGGRPSDRGTGPGAWLFLAPFGLFYLAFLLGPTIWMFVASFFNTSLVHRGLGSFAGLDNYVEMFSRADFWSSLWHTLQFTLYTVPPLVILAFVFAVLTNRLQRGQWFFRLAFFLPFILPSATISLIWVFIFTPATGLFASVQSLLGFTPGSGILADPKSAMVGVAIATVWWTIGFNFILYLAGLQDIPRELYEAAAVDGASTWQQIRHVTIPLLRRTTTLVILLQIIASLKIFDQVYLMTNGGPGISTQVSLGLITGTAFTDNRIGAASAASVLLFIIIVAIAVIREIVERVAARRDQEA</sequence>
<evidence type="ECO:0000259" key="9">
    <source>
        <dbReference type="PROSITE" id="PS50928"/>
    </source>
</evidence>
<feature type="transmembrane region" description="Helical" evidence="7">
    <location>
        <begin position="140"/>
        <end position="169"/>
    </location>
</feature>
<dbReference type="InterPro" id="IPR035906">
    <property type="entry name" value="MetI-like_sf"/>
</dbReference>
<dbReference type="Pfam" id="PF00528">
    <property type="entry name" value="BPD_transp_1"/>
    <property type="match status" value="1"/>
</dbReference>
<keyword evidence="11" id="KW-1185">Reference proteome</keyword>
<protein>
    <submittedName>
        <fullName evidence="10">Sugar ABC transporter permease</fullName>
    </submittedName>
</protein>
<feature type="compositionally biased region" description="Low complexity" evidence="8">
    <location>
        <begin position="12"/>
        <end position="27"/>
    </location>
</feature>
<keyword evidence="3" id="KW-1003">Cell membrane</keyword>